<proteinExistence type="predicted"/>
<protein>
    <submittedName>
        <fullName evidence="2">Uncharacterized protein</fullName>
    </submittedName>
</protein>
<gene>
    <name evidence="2" type="ORF">ACFSPV_19820</name>
</gene>
<name>A0ABW5ES87_9BURK</name>
<accession>A0ABW5ES87</accession>
<keyword evidence="3" id="KW-1185">Reference proteome</keyword>
<reference evidence="3" key="1">
    <citation type="journal article" date="2019" name="Int. J. Syst. Evol. Microbiol.">
        <title>The Global Catalogue of Microorganisms (GCM) 10K type strain sequencing project: providing services to taxonomists for standard genome sequencing and annotation.</title>
        <authorList>
            <consortium name="The Broad Institute Genomics Platform"/>
            <consortium name="The Broad Institute Genome Sequencing Center for Infectious Disease"/>
            <person name="Wu L."/>
            <person name="Ma J."/>
        </authorList>
    </citation>
    <scope>NUCLEOTIDE SEQUENCE [LARGE SCALE GENOMIC DNA]</scope>
    <source>
        <strain evidence="3">CCUG 62793</strain>
    </source>
</reference>
<dbReference type="RefSeq" id="WP_380106464.1">
    <property type="nucleotide sequence ID" value="NZ_JBHSIH010000001.1"/>
</dbReference>
<sequence length="54" mass="5974">MKPTAFHIPTRPVMAGTKPHKPTVPTAINQIRVVSGAKSRIDNDRRRANRLASI</sequence>
<organism evidence="2 3">
    <name type="scientific">Delftia deserti</name>
    <dbReference type="NCBI Taxonomy" id="1651218"/>
    <lineage>
        <taxon>Bacteria</taxon>
        <taxon>Pseudomonadati</taxon>
        <taxon>Pseudomonadota</taxon>
        <taxon>Betaproteobacteria</taxon>
        <taxon>Burkholderiales</taxon>
        <taxon>Comamonadaceae</taxon>
        <taxon>Delftia</taxon>
    </lineage>
</organism>
<comment type="caution">
    <text evidence="2">The sequence shown here is derived from an EMBL/GenBank/DDBJ whole genome shotgun (WGS) entry which is preliminary data.</text>
</comment>
<evidence type="ECO:0000313" key="2">
    <source>
        <dbReference type="EMBL" id="MFD2320955.1"/>
    </source>
</evidence>
<evidence type="ECO:0000313" key="3">
    <source>
        <dbReference type="Proteomes" id="UP001597287"/>
    </source>
</evidence>
<evidence type="ECO:0000256" key="1">
    <source>
        <dbReference type="SAM" id="MobiDB-lite"/>
    </source>
</evidence>
<feature type="region of interest" description="Disordered" evidence="1">
    <location>
        <begin position="1"/>
        <end position="23"/>
    </location>
</feature>
<dbReference type="Proteomes" id="UP001597287">
    <property type="component" value="Unassembled WGS sequence"/>
</dbReference>
<dbReference type="EMBL" id="JBHUIG010000022">
    <property type="protein sequence ID" value="MFD2320955.1"/>
    <property type="molecule type" value="Genomic_DNA"/>
</dbReference>